<feature type="compositionally biased region" description="Basic residues" evidence="3">
    <location>
        <begin position="982"/>
        <end position="999"/>
    </location>
</feature>
<accession>A0A811U2S9</accession>
<dbReference type="Proteomes" id="UP000606786">
    <property type="component" value="Unassembled WGS sequence"/>
</dbReference>
<feature type="compositionally biased region" description="Polar residues" evidence="3">
    <location>
        <begin position="1000"/>
        <end position="1010"/>
    </location>
</feature>
<name>A0A811U2S9_CERCA</name>
<dbReference type="GO" id="GO:0005634">
    <property type="term" value="C:nucleus"/>
    <property type="evidence" value="ECO:0007669"/>
    <property type="project" value="UniProtKB-SubCell"/>
</dbReference>
<comment type="caution">
    <text evidence="5">The sequence shown here is derived from an EMBL/GenBank/DDBJ whole genome shotgun (WGS) entry which is preliminary data.</text>
</comment>
<evidence type="ECO:0000259" key="4">
    <source>
        <dbReference type="Pfam" id="PF13891"/>
    </source>
</evidence>
<feature type="compositionally biased region" description="Low complexity" evidence="3">
    <location>
        <begin position="167"/>
        <end position="177"/>
    </location>
</feature>
<feature type="region of interest" description="Disordered" evidence="3">
    <location>
        <begin position="146"/>
        <end position="177"/>
    </location>
</feature>
<proteinExistence type="predicted"/>
<feature type="region of interest" description="Disordered" evidence="3">
    <location>
        <begin position="195"/>
        <end position="235"/>
    </location>
</feature>
<dbReference type="Pfam" id="PF13891">
    <property type="entry name" value="zf-C3HC3H_KANSL2"/>
    <property type="match status" value="1"/>
</dbReference>
<feature type="domain" description="KANL2-like probable zinc-finger" evidence="4">
    <location>
        <begin position="843"/>
        <end position="903"/>
    </location>
</feature>
<feature type="region of interest" description="Disordered" evidence="3">
    <location>
        <begin position="1"/>
        <end position="21"/>
    </location>
</feature>
<evidence type="ECO:0000313" key="6">
    <source>
        <dbReference type="Proteomes" id="UP000606786"/>
    </source>
</evidence>
<keyword evidence="6" id="KW-1185">Reference proteome</keyword>
<feature type="compositionally biased region" description="Polar residues" evidence="3">
    <location>
        <begin position="148"/>
        <end position="166"/>
    </location>
</feature>
<gene>
    <name evidence="5" type="ORF">CCAP1982_LOCUS2038</name>
</gene>
<organism evidence="5 6">
    <name type="scientific">Ceratitis capitata</name>
    <name type="common">Mediterranean fruit fly</name>
    <name type="synonym">Tephritis capitata</name>
    <dbReference type="NCBI Taxonomy" id="7213"/>
    <lineage>
        <taxon>Eukaryota</taxon>
        <taxon>Metazoa</taxon>
        <taxon>Ecdysozoa</taxon>
        <taxon>Arthropoda</taxon>
        <taxon>Hexapoda</taxon>
        <taxon>Insecta</taxon>
        <taxon>Pterygota</taxon>
        <taxon>Neoptera</taxon>
        <taxon>Endopterygota</taxon>
        <taxon>Diptera</taxon>
        <taxon>Brachycera</taxon>
        <taxon>Muscomorpha</taxon>
        <taxon>Tephritoidea</taxon>
        <taxon>Tephritidae</taxon>
        <taxon>Ceratitis</taxon>
        <taxon>Ceratitis</taxon>
    </lineage>
</organism>
<evidence type="ECO:0000256" key="3">
    <source>
        <dbReference type="SAM" id="MobiDB-lite"/>
    </source>
</evidence>
<dbReference type="InterPro" id="IPR025927">
    <property type="entry name" value="Znf_KANL2-like"/>
</dbReference>
<comment type="subcellular location">
    <subcellularLocation>
        <location evidence="1">Nucleus</location>
    </subcellularLocation>
</comment>
<dbReference type="PANTHER" id="PTHR16198">
    <property type="match status" value="1"/>
</dbReference>
<evidence type="ECO:0000256" key="1">
    <source>
        <dbReference type="ARBA" id="ARBA00004123"/>
    </source>
</evidence>
<keyword evidence="2" id="KW-0539">Nucleus</keyword>
<evidence type="ECO:0000256" key="2">
    <source>
        <dbReference type="ARBA" id="ARBA00023242"/>
    </source>
</evidence>
<sequence>MSCQQVSRLTTTTAKEDLSEDQDPYVFTETVPTTPPILFNAQKSRSRVFVDTQAITTTPPIPIQTLSPTPAAVATATTIAPTIAAPTPATLTLVTAAANKRQTTPTVTTNNHAKLKFNQKLPLGPLNGNNTKTQATTTLAAATGHNGSTAAATSKVVSPTTVKMTNSQSQSHKQQQQQQRKALNVCIVRPQQQQQQQQQHHLTPTLRQQQHYKGQQQQQRKQSASPPPLLQHTPSLWQTPLLLDTTSAVVSPPTSPASMSSPTVETSITPTSVTLSTAAATAMVSPLITVSATPLPPSKFHHNTLAQHLQKVECIKKPKKSIVGVDGINSKQVVQFAPHQYNQEQDVLLKQHQQQPQLMLQQQHLNEVGAKTVVVQPTSTLTNTHLSQQSQTQMQMQKPYVMATSSAPPPLQAIQAVTPPQHSDSDLNEIPVNVIFRKPQASGERLHTQLSGNVNVSAAGTNSDKVNAKVNSNRSSAQEAAKKISTNIKPKNMRIIPSIAQPKRKSIPILAAEATTLTTTSSQPPPSVLRDIVFTHTGTVKFATNKEDTSPPPAHIYNAPRAQPPAAITKQQQNMSSVAKPLPLPPPPPLQPQTQSLKYATTITPAQDTRKPVEVVKNMCEEQSYPQKITDTNKTIVAAKATSATAKNIPKRKTPAPPMFVTKNKNHLPPFIKKRINKMGPVHRTHDNEMMISGNAVSESGVGANAQIKHNHHAVAVVKMSTAEIEADTTLLASASVLPYCVQKHWLYITRESQFVRGVGVVASTVGKSVDTLKEIFKSANDRELYITQRKTLLHRQALQLLSTHSLQKLPMQAAKRRLMCVDRLLRKYQRHGEEDLTAETICNFVGCTKYVLEMADQCEDHIVNNMSQHIFLPCTAKFADNTQCRIPVFDIIHDLPLCTEHARKRDAYNRAMHYQQRSGNQKYAAATLTTPMTQPPSMDCGAGDLLHQLQQIKYQHKQQQQQQQQLNTQSSPHNAAATMGKSKKSANVKSTTARKRKASNTPAANTVGRTQKRARKVGINGTPSVSVVAATIAPLQLTSAVLQRKSSTTSLESIASNSQSSSSQPHYISSNMNVQGQCKIAMPALAPLSGHNAPVVSNTLTSVPAPKRMLHFNTNSVYNSGATIGTNTADKVMAQDFKPPEINQLVAQFSVAVNNSNSNSNNTNNNENSNSFNTYNNSNSINNCYNYITTNSDSNFTSALGSSSSLPSSSEELFRQDLLSVCENSSAYASSEDTGLGGLSETELMVGPNDADDIPLGDTRLLEEHDLANVLSGLPEDAFNELFTAVHQEEREEVERALELADKHLKSLQQTIGSDIDFLADFPDDDEILADTDAMCGNMDIVSSVMHSPDATSGIDTSTLFIDSGSNSVGGGGGGGSINSNNMADIRGLVQT</sequence>
<feature type="region of interest" description="Disordered" evidence="3">
    <location>
        <begin position="956"/>
        <end position="1011"/>
    </location>
</feature>
<protein>
    <submittedName>
        <fullName evidence="5">(Mediterranean fruit fly) hypothetical protein</fullName>
    </submittedName>
</protein>
<feature type="compositionally biased region" description="Low complexity" evidence="3">
    <location>
        <begin position="956"/>
        <end position="967"/>
    </location>
</feature>
<dbReference type="EMBL" id="CAJHJT010000001">
    <property type="protein sequence ID" value="CAD6993219.1"/>
    <property type="molecule type" value="Genomic_DNA"/>
</dbReference>
<feature type="compositionally biased region" description="Low complexity" evidence="3">
    <location>
        <begin position="195"/>
        <end position="222"/>
    </location>
</feature>
<reference evidence="5" key="1">
    <citation type="submission" date="2020-11" db="EMBL/GenBank/DDBJ databases">
        <authorList>
            <person name="Whitehead M."/>
        </authorList>
    </citation>
    <scope>NUCLEOTIDE SEQUENCE</scope>
    <source>
        <strain evidence="5">EGII</strain>
    </source>
</reference>
<dbReference type="OrthoDB" id="10038011at2759"/>
<evidence type="ECO:0000313" key="5">
    <source>
        <dbReference type="EMBL" id="CAD6993219.1"/>
    </source>
</evidence>
<feature type="compositionally biased region" description="Polar residues" evidence="3">
    <location>
        <begin position="1"/>
        <end position="13"/>
    </location>
</feature>
<dbReference type="PANTHER" id="PTHR16198:SF2">
    <property type="entry name" value="INO80 COMPLEX SUBUNIT D"/>
    <property type="match status" value="1"/>
</dbReference>